<dbReference type="GO" id="GO:0005886">
    <property type="term" value="C:plasma membrane"/>
    <property type="evidence" value="ECO:0007669"/>
    <property type="project" value="InterPro"/>
</dbReference>
<dbReference type="InterPro" id="IPR052363">
    <property type="entry name" value="LPS_export_LptC"/>
</dbReference>
<dbReference type="GO" id="GO:0030288">
    <property type="term" value="C:outer membrane-bounded periplasmic space"/>
    <property type="evidence" value="ECO:0007669"/>
    <property type="project" value="TreeGrafter"/>
</dbReference>
<feature type="transmembrane region" description="Helical" evidence="6">
    <location>
        <begin position="6"/>
        <end position="24"/>
    </location>
</feature>
<proteinExistence type="predicted"/>
<dbReference type="Pfam" id="PF06835">
    <property type="entry name" value="LptC"/>
    <property type="match status" value="1"/>
</dbReference>
<dbReference type="Gene3D" id="2.60.450.10">
    <property type="entry name" value="Lipopolysaccharide (LPS) transport protein A like domain"/>
    <property type="match status" value="1"/>
</dbReference>
<dbReference type="Proteomes" id="UP000295832">
    <property type="component" value="Unassembled WGS sequence"/>
</dbReference>
<evidence type="ECO:0000256" key="5">
    <source>
        <dbReference type="ARBA" id="ARBA00023136"/>
    </source>
</evidence>
<protein>
    <submittedName>
        <fullName evidence="7">LPS export ABC transporter protein LptC</fullName>
    </submittedName>
</protein>
<dbReference type="GO" id="GO:0017089">
    <property type="term" value="F:glycolipid transfer activity"/>
    <property type="evidence" value="ECO:0007669"/>
    <property type="project" value="TreeGrafter"/>
</dbReference>
<keyword evidence="3 6" id="KW-0812">Transmembrane</keyword>
<gene>
    <name evidence="7" type="ORF">C7959_10187</name>
</gene>
<name>A0A4R8HG98_9FIRM</name>
<dbReference type="PANTHER" id="PTHR37481:SF1">
    <property type="entry name" value="LIPOPOLYSACCHARIDE EXPORT SYSTEM PROTEIN LPTC"/>
    <property type="match status" value="1"/>
</dbReference>
<dbReference type="GO" id="GO:0015221">
    <property type="term" value="F:lipopolysaccharide transmembrane transporter activity"/>
    <property type="evidence" value="ECO:0007669"/>
    <property type="project" value="InterPro"/>
</dbReference>
<keyword evidence="8" id="KW-1185">Reference proteome</keyword>
<dbReference type="AlphaFoldDB" id="A0A4R8HG98"/>
<dbReference type="NCBIfam" id="TIGR04409">
    <property type="entry name" value="LptC_YrbK"/>
    <property type="match status" value="1"/>
</dbReference>
<dbReference type="RefSeq" id="WP_134114173.1">
    <property type="nucleotide sequence ID" value="NZ_SOEG01000001.1"/>
</dbReference>
<evidence type="ECO:0000313" key="8">
    <source>
        <dbReference type="Proteomes" id="UP000295832"/>
    </source>
</evidence>
<comment type="caution">
    <text evidence="7">The sequence shown here is derived from an EMBL/GenBank/DDBJ whole genome shotgun (WGS) entry which is preliminary data.</text>
</comment>
<evidence type="ECO:0000256" key="2">
    <source>
        <dbReference type="ARBA" id="ARBA00022519"/>
    </source>
</evidence>
<keyword evidence="4 6" id="KW-1133">Transmembrane helix</keyword>
<keyword evidence="2" id="KW-0997">Cell inner membrane</keyword>
<evidence type="ECO:0000256" key="6">
    <source>
        <dbReference type="SAM" id="Phobius"/>
    </source>
</evidence>
<evidence type="ECO:0000256" key="4">
    <source>
        <dbReference type="ARBA" id="ARBA00022989"/>
    </source>
</evidence>
<evidence type="ECO:0000256" key="3">
    <source>
        <dbReference type="ARBA" id="ARBA00022692"/>
    </source>
</evidence>
<dbReference type="InterPro" id="IPR026265">
    <property type="entry name" value="LptC"/>
</dbReference>
<keyword evidence="1" id="KW-1003">Cell membrane</keyword>
<evidence type="ECO:0000256" key="1">
    <source>
        <dbReference type="ARBA" id="ARBA00022475"/>
    </source>
</evidence>
<reference evidence="7 8" key="1">
    <citation type="submission" date="2019-03" db="EMBL/GenBank/DDBJ databases">
        <title>Subsurface microbial communities from deep shales in Ohio and West Virginia, USA.</title>
        <authorList>
            <person name="Wrighton K."/>
        </authorList>
    </citation>
    <scope>NUCLEOTIDE SEQUENCE [LARGE SCALE GENOMIC DNA]</scope>
    <source>
        <strain evidence="7 8">MSL 6dP</strain>
    </source>
</reference>
<keyword evidence="5 6" id="KW-0472">Membrane</keyword>
<organism evidence="7 8">
    <name type="scientific">Orenia marismortui</name>
    <dbReference type="NCBI Taxonomy" id="46469"/>
    <lineage>
        <taxon>Bacteria</taxon>
        <taxon>Bacillati</taxon>
        <taxon>Bacillota</taxon>
        <taxon>Clostridia</taxon>
        <taxon>Halanaerobiales</taxon>
        <taxon>Halobacteroidaceae</taxon>
        <taxon>Orenia</taxon>
    </lineage>
</organism>
<dbReference type="STRING" id="926561.GCA_000379025_00968"/>
<evidence type="ECO:0000313" key="7">
    <source>
        <dbReference type="EMBL" id="TDX59200.1"/>
    </source>
</evidence>
<dbReference type="EMBL" id="SOEG01000001">
    <property type="protein sequence ID" value="TDX59200.1"/>
    <property type="molecule type" value="Genomic_DNA"/>
</dbReference>
<sequence>MNKSKILLVGISILVISGLCFLYFSGDESTTKEVPNYQYQIDDSRVVTYDSGDKRWDITALEILVPKSEEEKSKKVILSDIQKGQLFKNNKAKYDLDAEKIIYFKEKKDITLKGNIKLKEISGEEIETEELDWIDKRKEFVSKADVNVKFKDGNLFAKKMRMDVENNIIDFSGEVEMEFDLKGDGNNEK</sequence>
<dbReference type="PANTHER" id="PTHR37481">
    <property type="entry name" value="LIPOPOLYSACCHARIDE EXPORT SYSTEM PROTEIN LPTC"/>
    <property type="match status" value="1"/>
</dbReference>
<accession>A0A4R8HG98</accession>
<dbReference type="InterPro" id="IPR010664">
    <property type="entry name" value="LipoPS_assembly_LptC-rel"/>
</dbReference>